<keyword evidence="9" id="KW-0718">Serine biosynthesis</keyword>
<dbReference type="PANTHER" id="PTHR43344:SF2">
    <property type="entry name" value="PHOSPHOSERINE PHOSPHATASE"/>
    <property type="match status" value="1"/>
</dbReference>
<dbReference type="EMBL" id="JAAGKO020000004">
    <property type="protein sequence ID" value="MDI5961933.1"/>
    <property type="molecule type" value="Genomic_DNA"/>
</dbReference>
<protein>
    <recommendedName>
        <fullName evidence="4">phosphoserine phosphatase</fullName>
        <ecNumber evidence="4">3.1.3.3</ecNumber>
    </recommendedName>
</protein>
<dbReference type="Gene3D" id="3.40.50.1000">
    <property type="entry name" value="HAD superfamily/HAD-like"/>
    <property type="match status" value="1"/>
</dbReference>
<evidence type="ECO:0000256" key="5">
    <source>
        <dbReference type="ARBA" id="ARBA00022605"/>
    </source>
</evidence>
<evidence type="ECO:0000256" key="2">
    <source>
        <dbReference type="ARBA" id="ARBA00005135"/>
    </source>
</evidence>
<evidence type="ECO:0000313" key="13">
    <source>
        <dbReference type="EMBL" id="MDI5970526.1"/>
    </source>
</evidence>
<dbReference type="EC" id="3.1.3.3" evidence="4"/>
<dbReference type="InterPro" id="IPR023214">
    <property type="entry name" value="HAD_sf"/>
</dbReference>
<evidence type="ECO:0000313" key="12">
    <source>
        <dbReference type="EMBL" id="MDI5961933.1"/>
    </source>
</evidence>
<evidence type="ECO:0000313" key="14">
    <source>
        <dbReference type="Proteomes" id="UP001156398"/>
    </source>
</evidence>
<dbReference type="Pfam" id="PF12710">
    <property type="entry name" value="HAD"/>
    <property type="match status" value="1"/>
</dbReference>
<evidence type="ECO:0000256" key="8">
    <source>
        <dbReference type="ARBA" id="ARBA00022842"/>
    </source>
</evidence>
<evidence type="ECO:0000256" key="6">
    <source>
        <dbReference type="ARBA" id="ARBA00022723"/>
    </source>
</evidence>
<comment type="cofactor">
    <cofactor evidence="1">
        <name>Mg(2+)</name>
        <dbReference type="ChEBI" id="CHEBI:18420"/>
    </cofactor>
</comment>
<comment type="caution">
    <text evidence="13">The sequence shown here is derived from an EMBL/GenBank/DDBJ whole genome shotgun (WGS) entry which is preliminary data.</text>
</comment>
<sequence>MSRLHLFDMDGTLLRGSSANVELARELGLVEEFREMDARFAVGEIDSGAYAGQAYGLWRELTAERVAAAFDGAPWLAGIREVWSDIRARGEYCAVISMSPDFFVRRLLEWGAHAAHGTRFPEPPFGDVPLDLTGILRPESKVLIADRLCADYGVTRAECVAYGDSLSDTALFGVVPVSVAVNGDHNVAALATLAYRGDDLREAYALTLPR</sequence>
<dbReference type="SUPFAM" id="SSF56784">
    <property type="entry name" value="HAD-like"/>
    <property type="match status" value="1"/>
</dbReference>
<proteinExistence type="inferred from homology"/>
<dbReference type="InterPro" id="IPR050582">
    <property type="entry name" value="HAD-like_SerB"/>
</dbReference>
<gene>
    <name evidence="12" type="ORF">POF43_004210</name>
    <name evidence="13" type="ORF">POF50_014440</name>
</gene>
<dbReference type="RefSeq" id="WP_271318385.1">
    <property type="nucleotide sequence ID" value="NZ_JAAGKO020000004.1"/>
</dbReference>
<name>A0AA90JXU1_9ACTN</name>
<dbReference type="NCBIfam" id="TIGR01488">
    <property type="entry name" value="HAD-SF-IB"/>
    <property type="match status" value="1"/>
</dbReference>
<dbReference type="GO" id="GO:0036424">
    <property type="term" value="F:L-phosphoserine phosphatase activity"/>
    <property type="evidence" value="ECO:0007669"/>
    <property type="project" value="TreeGrafter"/>
</dbReference>
<keyword evidence="5" id="KW-0028">Amino-acid biosynthesis</keyword>
<comment type="catalytic activity">
    <reaction evidence="11">
        <text>O-phospho-D-serine + H2O = D-serine + phosphate</text>
        <dbReference type="Rhea" id="RHEA:24873"/>
        <dbReference type="ChEBI" id="CHEBI:15377"/>
        <dbReference type="ChEBI" id="CHEBI:35247"/>
        <dbReference type="ChEBI" id="CHEBI:43474"/>
        <dbReference type="ChEBI" id="CHEBI:58680"/>
        <dbReference type="EC" id="3.1.3.3"/>
    </reaction>
</comment>
<dbReference type="GO" id="GO:0000287">
    <property type="term" value="F:magnesium ion binding"/>
    <property type="evidence" value="ECO:0007669"/>
    <property type="project" value="TreeGrafter"/>
</dbReference>
<dbReference type="GO" id="GO:0006564">
    <property type="term" value="P:L-serine biosynthetic process"/>
    <property type="evidence" value="ECO:0007669"/>
    <property type="project" value="UniProtKB-KW"/>
</dbReference>
<evidence type="ECO:0000256" key="4">
    <source>
        <dbReference type="ARBA" id="ARBA00012640"/>
    </source>
</evidence>
<dbReference type="PANTHER" id="PTHR43344">
    <property type="entry name" value="PHOSPHOSERINE PHOSPHATASE"/>
    <property type="match status" value="1"/>
</dbReference>
<reference evidence="13 14" key="1">
    <citation type="submission" date="2023-05" db="EMBL/GenBank/DDBJ databases">
        <title>Streptantibioticus silvisoli sp. nov., acidotolerant actinomycetes 1 from pine litter.</title>
        <authorList>
            <person name="Swiecimska M."/>
            <person name="Golinska P."/>
            <person name="Sangal V."/>
            <person name="Wachnowicz B."/>
            <person name="Goodfellow M."/>
        </authorList>
    </citation>
    <scope>NUCLEOTIDE SEQUENCE</scope>
    <source>
        <strain evidence="13">SL13</strain>
        <strain evidence="12 14">SL54</strain>
    </source>
</reference>
<organism evidence="13">
    <name type="scientific">Streptantibioticus silvisoli</name>
    <dbReference type="NCBI Taxonomy" id="2705255"/>
    <lineage>
        <taxon>Bacteria</taxon>
        <taxon>Bacillati</taxon>
        <taxon>Actinomycetota</taxon>
        <taxon>Actinomycetes</taxon>
        <taxon>Kitasatosporales</taxon>
        <taxon>Streptomycetaceae</taxon>
        <taxon>Streptantibioticus</taxon>
    </lineage>
</organism>
<keyword evidence="8" id="KW-0460">Magnesium</keyword>
<comment type="pathway">
    <text evidence="2">Amino-acid biosynthesis; L-serine biosynthesis; L-serine from 3-phospho-D-glycerate: step 3/3.</text>
</comment>
<evidence type="ECO:0000256" key="10">
    <source>
        <dbReference type="ARBA" id="ARBA00048138"/>
    </source>
</evidence>
<evidence type="ECO:0000256" key="9">
    <source>
        <dbReference type="ARBA" id="ARBA00023299"/>
    </source>
</evidence>
<evidence type="ECO:0000256" key="3">
    <source>
        <dbReference type="ARBA" id="ARBA00009184"/>
    </source>
</evidence>
<keyword evidence="7" id="KW-0378">Hydrolase</keyword>
<evidence type="ECO:0000256" key="11">
    <source>
        <dbReference type="ARBA" id="ARBA00048523"/>
    </source>
</evidence>
<dbReference type="GO" id="GO:0005737">
    <property type="term" value="C:cytoplasm"/>
    <property type="evidence" value="ECO:0007669"/>
    <property type="project" value="TreeGrafter"/>
</dbReference>
<dbReference type="InterPro" id="IPR036412">
    <property type="entry name" value="HAD-like_sf"/>
</dbReference>
<keyword evidence="6" id="KW-0479">Metal-binding</keyword>
<comment type="catalytic activity">
    <reaction evidence="10">
        <text>O-phospho-L-serine + H2O = L-serine + phosphate</text>
        <dbReference type="Rhea" id="RHEA:21208"/>
        <dbReference type="ChEBI" id="CHEBI:15377"/>
        <dbReference type="ChEBI" id="CHEBI:33384"/>
        <dbReference type="ChEBI" id="CHEBI:43474"/>
        <dbReference type="ChEBI" id="CHEBI:57524"/>
        <dbReference type="EC" id="3.1.3.3"/>
    </reaction>
</comment>
<keyword evidence="14" id="KW-1185">Reference proteome</keyword>
<accession>A0AA90JXU1</accession>
<comment type="similarity">
    <text evidence="3">Belongs to the HAD-like hydrolase superfamily. SerB family.</text>
</comment>
<evidence type="ECO:0000256" key="7">
    <source>
        <dbReference type="ARBA" id="ARBA00022801"/>
    </source>
</evidence>
<dbReference type="AlphaFoldDB" id="A0AA90JXU1"/>
<dbReference type="Proteomes" id="UP001156398">
    <property type="component" value="Unassembled WGS sequence"/>
</dbReference>
<evidence type="ECO:0000256" key="1">
    <source>
        <dbReference type="ARBA" id="ARBA00001946"/>
    </source>
</evidence>
<dbReference type="EMBL" id="JABXJJ020000016">
    <property type="protein sequence ID" value="MDI5970526.1"/>
    <property type="molecule type" value="Genomic_DNA"/>
</dbReference>